<evidence type="ECO:0000256" key="10">
    <source>
        <dbReference type="ARBA" id="ARBA00061004"/>
    </source>
</evidence>
<dbReference type="GO" id="GO:0006260">
    <property type="term" value="P:DNA replication"/>
    <property type="evidence" value="ECO:0007669"/>
    <property type="project" value="UniProtKB-KW"/>
</dbReference>
<dbReference type="SUPFAM" id="SSF46565">
    <property type="entry name" value="Chaperone J-domain"/>
    <property type="match status" value="1"/>
</dbReference>
<evidence type="ECO:0000313" key="16">
    <source>
        <dbReference type="EMBL" id="PKT80309.1"/>
    </source>
</evidence>
<dbReference type="SUPFAM" id="SSF57938">
    <property type="entry name" value="DnaJ/Hsp40 cysteine-rich domain"/>
    <property type="match status" value="1"/>
</dbReference>
<evidence type="ECO:0000313" key="17">
    <source>
        <dbReference type="Proteomes" id="UP000233350"/>
    </source>
</evidence>
<dbReference type="GO" id="GO:0042026">
    <property type="term" value="P:protein refolding"/>
    <property type="evidence" value="ECO:0007669"/>
    <property type="project" value="TreeGrafter"/>
</dbReference>
<evidence type="ECO:0000256" key="1">
    <source>
        <dbReference type="ARBA" id="ARBA00022490"/>
    </source>
</evidence>
<feature type="repeat" description="CXXCXGXG motif" evidence="12">
    <location>
        <begin position="162"/>
        <end position="169"/>
    </location>
</feature>
<feature type="binding site" evidence="12">
    <location>
        <position position="149"/>
    </location>
    <ligand>
        <name>Zn(2+)</name>
        <dbReference type="ChEBI" id="CHEBI:29105"/>
        <label>1</label>
    </ligand>
</feature>
<feature type="binding site" evidence="12">
    <location>
        <position position="165"/>
    </location>
    <ligand>
        <name>Zn(2+)</name>
        <dbReference type="ChEBI" id="CHEBI:29105"/>
        <label>2</label>
    </ligand>
</feature>
<evidence type="ECO:0000256" key="9">
    <source>
        <dbReference type="ARBA" id="ARBA00053423"/>
    </source>
</evidence>
<dbReference type="RefSeq" id="WP_006802632.1">
    <property type="nucleotide sequence ID" value="NZ_CABKOI010000020.1"/>
</dbReference>
<keyword evidence="17" id="KW-1185">Reference proteome</keyword>
<dbReference type="GO" id="GO:0031072">
    <property type="term" value="F:heat shock protein binding"/>
    <property type="evidence" value="ECO:0007669"/>
    <property type="project" value="InterPro"/>
</dbReference>
<dbReference type="InterPro" id="IPR036410">
    <property type="entry name" value="HSP_DnaJ_Cys-rich_dom_sf"/>
</dbReference>
<dbReference type="FunFam" id="1.10.287.110:FF:000034">
    <property type="entry name" value="Chaperone protein DnaJ"/>
    <property type="match status" value="1"/>
</dbReference>
<dbReference type="AlphaFoldDB" id="A0A2N3PI08"/>
<dbReference type="InterPro" id="IPR036869">
    <property type="entry name" value="J_dom_sf"/>
</dbReference>
<keyword evidence="4 12" id="KW-0677">Repeat</keyword>
<dbReference type="FunFam" id="2.10.230.10:FF:000002">
    <property type="entry name" value="Molecular chaperone DnaJ"/>
    <property type="match status" value="1"/>
</dbReference>
<dbReference type="SUPFAM" id="SSF49493">
    <property type="entry name" value="HSP40/DnaJ peptide-binding domain"/>
    <property type="match status" value="2"/>
</dbReference>
<dbReference type="Pfam" id="PF00226">
    <property type="entry name" value="DnaJ"/>
    <property type="match status" value="1"/>
</dbReference>
<evidence type="ECO:0000256" key="4">
    <source>
        <dbReference type="ARBA" id="ARBA00022737"/>
    </source>
</evidence>
<dbReference type="Pfam" id="PF01556">
    <property type="entry name" value="DnaJ_C"/>
    <property type="match status" value="1"/>
</dbReference>
<keyword evidence="6 12" id="KW-0862">Zinc</keyword>
<dbReference type="InterPro" id="IPR001623">
    <property type="entry name" value="DnaJ_domain"/>
</dbReference>
<evidence type="ECO:0000256" key="11">
    <source>
        <dbReference type="ARBA" id="ARBA00067609"/>
    </source>
</evidence>
<comment type="function">
    <text evidence="9 12">Participates actively in the response to hyperosmotic and heat shock by preventing the aggregation of stress-denatured proteins and by disaggregating proteins, also in an autonomous, DnaK-independent fashion. Unfolded proteins bind initially to DnaJ; upon interaction with the DnaJ-bound protein, DnaK hydrolyzes its bound ATP, resulting in the formation of a stable complex. GrpE releases ADP from DnaK; ATP binding to DnaK triggers the release of the substrate protein, thus completing the reaction cycle. Several rounds of ATP-dependent interactions between DnaJ, DnaK and GrpE are required for fully efficient folding. Also involved, together with DnaK and GrpE, in the DNA replication of plasmids through activation of initiation proteins.</text>
</comment>
<comment type="similarity">
    <text evidence="10 12">Belongs to the DnaJ family.</text>
</comment>
<dbReference type="PROSITE" id="PS50076">
    <property type="entry name" value="DNAJ_2"/>
    <property type="match status" value="1"/>
</dbReference>
<dbReference type="Pfam" id="PF00684">
    <property type="entry name" value="DnaJ_CXXCXGXG"/>
    <property type="match status" value="1"/>
</dbReference>
<dbReference type="GeneID" id="97290185"/>
<dbReference type="CDD" id="cd10747">
    <property type="entry name" value="DnaJ_C"/>
    <property type="match status" value="1"/>
</dbReference>
<keyword evidence="2 12" id="KW-0235">DNA replication</keyword>
<evidence type="ECO:0000256" key="3">
    <source>
        <dbReference type="ARBA" id="ARBA00022723"/>
    </source>
</evidence>
<dbReference type="CDD" id="cd10719">
    <property type="entry name" value="DnaJ_zf"/>
    <property type="match status" value="1"/>
</dbReference>
<feature type="zinc finger region" description="CR-type" evidence="13">
    <location>
        <begin position="133"/>
        <end position="210"/>
    </location>
</feature>
<feature type="binding site" evidence="12">
    <location>
        <position position="162"/>
    </location>
    <ligand>
        <name>Zn(2+)</name>
        <dbReference type="ChEBI" id="CHEBI:29105"/>
        <label>2</label>
    </ligand>
</feature>
<keyword evidence="8 12" id="KW-0143">Chaperone</keyword>
<evidence type="ECO:0000256" key="2">
    <source>
        <dbReference type="ARBA" id="ARBA00022705"/>
    </source>
</evidence>
<feature type="binding site" evidence="12">
    <location>
        <position position="201"/>
    </location>
    <ligand>
        <name>Zn(2+)</name>
        <dbReference type="ChEBI" id="CHEBI:29105"/>
        <label>1</label>
    </ligand>
</feature>
<dbReference type="Gene3D" id="1.10.287.110">
    <property type="entry name" value="DnaJ domain"/>
    <property type="match status" value="1"/>
</dbReference>
<evidence type="ECO:0000256" key="6">
    <source>
        <dbReference type="ARBA" id="ARBA00022833"/>
    </source>
</evidence>
<keyword evidence="5 12" id="KW-0863">Zinc-finger</keyword>
<keyword evidence="7 12" id="KW-0346">Stress response</keyword>
<dbReference type="GO" id="GO:0005737">
    <property type="term" value="C:cytoplasm"/>
    <property type="evidence" value="ECO:0007669"/>
    <property type="project" value="UniProtKB-SubCell"/>
</dbReference>
<evidence type="ECO:0000256" key="8">
    <source>
        <dbReference type="ARBA" id="ARBA00023186"/>
    </source>
</evidence>
<dbReference type="Gene3D" id="2.10.230.10">
    <property type="entry name" value="Heat shock protein DnaJ, cysteine-rich domain"/>
    <property type="match status" value="1"/>
</dbReference>
<dbReference type="OrthoDB" id="9779889at2"/>
<dbReference type="GO" id="GO:0009408">
    <property type="term" value="P:response to heat"/>
    <property type="evidence" value="ECO:0007669"/>
    <property type="project" value="InterPro"/>
</dbReference>
<dbReference type="CDD" id="cd06257">
    <property type="entry name" value="DnaJ"/>
    <property type="match status" value="1"/>
</dbReference>
<reference evidence="16 17" key="1">
    <citation type="submission" date="2016-07" db="EMBL/GenBank/DDBJ databases">
        <title>Detection of Helicobacter winghamensis from caecal content of red fox (Vulpes vulpes).</title>
        <authorList>
            <person name="Zanoni R.G."/>
            <person name="Florio D."/>
            <person name="Caffara M."/>
            <person name="Renzi M."/>
            <person name="Parisi A."/>
            <person name="Pasquali F."/>
            <person name="Manfreda G."/>
        </authorList>
    </citation>
    <scope>NUCLEOTIDE SEQUENCE [LARGE SCALE GENOMIC DNA]</scope>
    <source>
        <strain evidence="16 17">295_13</strain>
    </source>
</reference>
<keyword evidence="3 12" id="KW-0479">Metal-binding</keyword>
<dbReference type="GO" id="GO:0051082">
    <property type="term" value="F:unfolded protein binding"/>
    <property type="evidence" value="ECO:0007669"/>
    <property type="project" value="UniProtKB-UniRule"/>
</dbReference>
<dbReference type="PANTHER" id="PTHR43096">
    <property type="entry name" value="DNAJ HOMOLOG 1, MITOCHONDRIAL-RELATED"/>
    <property type="match status" value="1"/>
</dbReference>
<name>A0A2N3PI08_9HELI</name>
<evidence type="ECO:0000259" key="15">
    <source>
        <dbReference type="PROSITE" id="PS51188"/>
    </source>
</evidence>
<evidence type="ECO:0000256" key="13">
    <source>
        <dbReference type="PROSITE-ProRule" id="PRU00546"/>
    </source>
</evidence>
<feature type="repeat" description="CXXCXGXG motif" evidence="12">
    <location>
        <begin position="146"/>
        <end position="153"/>
    </location>
</feature>
<comment type="domain">
    <text evidence="12">The J domain is necessary and sufficient to stimulate DnaK ATPase activity. Zinc center 1 plays an important role in the autonomous, DnaK-independent chaperone activity of DnaJ. Zinc center 2 is essential for interaction with DnaK and for DnaJ activity.</text>
</comment>
<feature type="binding site" evidence="12">
    <location>
        <position position="184"/>
    </location>
    <ligand>
        <name>Zn(2+)</name>
        <dbReference type="ChEBI" id="CHEBI:29105"/>
        <label>2</label>
    </ligand>
</feature>
<comment type="subcellular location">
    <subcellularLocation>
        <location evidence="12">Cytoplasm</location>
    </subcellularLocation>
</comment>
<dbReference type="STRING" id="556267.HWAG_00936"/>
<proteinExistence type="inferred from homology"/>
<dbReference type="Gene3D" id="2.60.260.20">
    <property type="entry name" value="Urease metallochaperone UreE, N-terminal domain"/>
    <property type="match status" value="2"/>
</dbReference>
<feature type="domain" description="J" evidence="14">
    <location>
        <begin position="5"/>
        <end position="70"/>
    </location>
</feature>
<feature type="binding site" evidence="12">
    <location>
        <position position="146"/>
    </location>
    <ligand>
        <name>Zn(2+)</name>
        <dbReference type="ChEBI" id="CHEBI:29105"/>
        <label>1</label>
    </ligand>
</feature>
<evidence type="ECO:0000256" key="5">
    <source>
        <dbReference type="ARBA" id="ARBA00022771"/>
    </source>
</evidence>
<dbReference type="InterPro" id="IPR002939">
    <property type="entry name" value="DnaJ_C"/>
</dbReference>
<dbReference type="SMART" id="SM00271">
    <property type="entry name" value="DnaJ"/>
    <property type="match status" value="1"/>
</dbReference>
<dbReference type="Proteomes" id="UP000233350">
    <property type="component" value="Unassembled WGS sequence"/>
</dbReference>
<dbReference type="EMBL" id="MBPK01000043">
    <property type="protein sequence ID" value="PKT80309.1"/>
    <property type="molecule type" value="Genomic_DNA"/>
</dbReference>
<dbReference type="PRINTS" id="PR00625">
    <property type="entry name" value="JDOMAIN"/>
</dbReference>
<organism evidence="16 17">
    <name type="scientific">Helicobacter winghamensis</name>
    <dbReference type="NCBI Taxonomy" id="157268"/>
    <lineage>
        <taxon>Bacteria</taxon>
        <taxon>Pseudomonadati</taxon>
        <taxon>Campylobacterota</taxon>
        <taxon>Epsilonproteobacteria</taxon>
        <taxon>Campylobacterales</taxon>
        <taxon>Helicobacteraceae</taxon>
        <taxon>Helicobacter</taxon>
    </lineage>
</organism>
<feature type="repeat" description="CXXCXGXG motif" evidence="12">
    <location>
        <begin position="198"/>
        <end position="205"/>
    </location>
</feature>
<evidence type="ECO:0000259" key="14">
    <source>
        <dbReference type="PROSITE" id="PS50076"/>
    </source>
</evidence>
<feature type="domain" description="CR-type" evidence="15">
    <location>
        <begin position="133"/>
        <end position="210"/>
    </location>
</feature>
<evidence type="ECO:0000256" key="7">
    <source>
        <dbReference type="ARBA" id="ARBA00023016"/>
    </source>
</evidence>
<sequence length="371" mass="41974">MEEFDYYEVLEVERTASGDEVKKAYRKMALKYHPDRNPDDKNAEEMFKKINEAYQVLSDKEKRQIYDTYGKKGLESSGFGFNDMEGSIFDIFNSVFGGGFSGFSGSSRRRSNEKYPRDLAIELELSFEEAVFGCKKEIEITYKNACLACKGSGAKDGKVTTCSACKGSGRETFSQGFMTFAQTCSKCHGSGQMVAEKCDKCSGKGFQQEKEKFEVKIPEGVDSNNQIRVQGRGNKMPDGTRGDLYVEIFAKEDAHFIRHHNDIYLEVPVFFTLVMLGGNIKIPALTKELELKIPIGVKDKQQFVFYGEGVKSVNSGKKGNFIAVINIIYPEKLDENQRNLLTQLHESFGYEYSKPISCHEGLMDKIKNWFK</sequence>
<feature type="repeat" description="CXXCXGXG motif" evidence="12">
    <location>
        <begin position="184"/>
        <end position="191"/>
    </location>
</feature>
<comment type="subunit">
    <text evidence="12">Homodimer.</text>
</comment>
<keyword evidence="1 12" id="KW-0963">Cytoplasm</keyword>
<dbReference type="InterPro" id="IPR018253">
    <property type="entry name" value="DnaJ_domain_CS"/>
</dbReference>
<dbReference type="PROSITE" id="PS00636">
    <property type="entry name" value="DNAJ_1"/>
    <property type="match status" value="1"/>
</dbReference>
<dbReference type="NCBIfam" id="TIGR02349">
    <property type="entry name" value="DnaJ_bact"/>
    <property type="match status" value="1"/>
</dbReference>
<comment type="caution">
    <text evidence="16">The sequence shown here is derived from an EMBL/GenBank/DDBJ whole genome shotgun (WGS) entry which is preliminary data.</text>
</comment>
<feature type="binding site" evidence="12">
    <location>
        <position position="198"/>
    </location>
    <ligand>
        <name>Zn(2+)</name>
        <dbReference type="ChEBI" id="CHEBI:29105"/>
        <label>1</label>
    </ligand>
</feature>
<accession>A0A2N3PI08</accession>
<dbReference type="HAMAP" id="MF_01152">
    <property type="entry name" value="DnaJ"/>
    <property type="match status" value="1"/>
</dbReference>
<dbReference type="InterPro" id="IPR008971">
    <property type="entry name" value="HSP40/DnaJ_pept-bd"/>
</dbReference>
<dbReference type="InterPro" id="IPR012724">
    <property type="entry name" value="DnaJ"/>
</dbReference>
<gene>
    <name evidence="12" type="primary">dnaJ</name>
    <name evidence="16" type="ORF">BCM31_02905</name>
</gene>
<evidence type="ECO:0000256" key="12">
    <source>
        <dbReference type="HAMAP-Rule" id="MF_01152"/>
    </source>
</evidence>
<dbReference type="GO" id="GO:0008270">
    <property type="term" value="F:zinc ion binding"/>
    <property type="evidence" value="ECO:0007669"/>
    <property type="project" value="UniProtKB-UniRule"/>
</dbReference>
<dbReference type="PANTHER" id="PTHR43096:SF48">
    <property type="entry name" value="CHAPERONE PROTEIN DNAJ"/>
    <property type="match status" value="1"/>
</dbReference>
<comment type="cofactor">
    <cofactor evidence="12">
        <name>Zn(2+)</name>
        <dbReference type="ChEBI" id="CHEBI:29105"/>
    </cofactor>
    <text evidence="12">Binds 2 Zn(2+) ions per monomer.</text>
</comment>
<protein>
    <recommendedName>
        <fullName evidence="11 12">Chaperone protein DnaJ</fullName>
    </recommendedName>
</protein>
<dbReference type="PROSITE" id="PS51188">
    <property type="entry name" value="ZF_CR"/>
    <property type="match status" value="1"/>
</dbReference>
<dbReference type="GO" id="GO:0005524">
    <property type="term" value="F:ATP binding"/>
    <property type="evidence" value="ECO:0007669"/>
    <property type="project" value="InterPro"/>
</dbReference>
<dbReference type="NCBIfam" id="NF008035">
    <property type="entry name" value="PRK10767.1"/>
    <property type="match status" value="1"/>
</dbReference>
<dbReference type="InterPro" id="IPR001305">
    <property type="entry name" value="HSP_DnaJ_Cys-rich_dom"/>
</dbReference>
<feature type="binding site" evidence="12">
    <location>
        <position position="187"/>
    </location>
    <ligand>
        <name>Zn(2+)</name>
        <dbReference type="ChEBI" id="CHEBI:29105"/>
        <label>2</label>
    </ligand>
</feature>